<feature type="region of interest" description="Disordered" evidence="1">
    <location>
        <begin position="183"/>
        <end position="209"/>
    </location>
</feature>
<sequence length="309" mass="35979">MMTSEPLHGLHLTESQTAYKYGTATMLPMVRIDYLKQVAGEIPIDPYEAAEHYIRLSNDLFKEANNYHKINPAEDAFILFYRFLSIFTRFRFHPKYAGISEYVKEDIVQKCLEAEKRLKVLEELLLRKFSDEHKNAMVRNELSLLTMSTTLKSATGGSSLQTGSLPLQAENVETRTGMVTRSLHEPHPELNPQNQPEPQQEQNPQQHMGHQYLNPQKQSAPEQEQNLQEYLELQLLNSQNQPEPKNEQNLQEYLELQELNFQNQPEPKQEQNLPEELESQQELNHQQLYIGEGRGKLCVRRKKKPKVEI</sequence>
<dbReference type="Proteomes" id="UP000708208">
    <property type="component" value="Unassembled WGS sequence"/>
</dbReference>
<dbReference type="GO" id="GO:0016020">
    <property type="term" value="C:membrane"/>
    <property type="evidence" value="ECO:0007669"/>
    <property type="project" value="TreeGrafter"/>
</dbReference>
<keyword evidence="4" id="KW-1185">Reference proteome</keyword>
<evidence type="ECO:0000313" key="3">
    <source>
        <dbReference type="EMBL" id="CAG7731117.1"/>
    </source>
</evidence>
<name>A0A8J2P9G9_9HEXA</name>
<evidence type="ECO:0000313" key="4">
    <source>
        <dbReference type="Proteomes" id="UP000708208"/>
    </source>
</evidence>
<dbReference type="InterPro" id="IPR015063">
    <property type="entry name" value="USP8_dimer"/>
</dbReference>
<dbReference type="EMBL" id="CAJVCH010206102">
    <property type="protein sequence ID" value="CAG7731117.1"/>
    <property type="molecule type" value="Genomic_DNA"/>
</dbReference>
<accession>A0A8J2P9G9</accession>
<reference evidence="3" key="1">
    <citation type="submission" date="2021-06" db="EMBL/GenBank/DDBJ databases">
        <authorList>
            <person name="Hodson N. C."/>
            <person name="Mongue J. A."/>
            <person name="Jaron S. K."/>
        </authorList>
    </citation>
    <scope>NUCLEOTIDE SEQUENCE</scope>
</reference>
<dbReference type="AlphaFoldDB" id="A0A8J2P9G9"/>
<organism evidence="3 4">
    <name type="scientific">Allacma fusca</name>
    <dbReference type="NCBI Taxonomy" id="39272"/>
    <lineage>
        <taxon>Eukaryota</taxon>
        <taxon>Metazoa</taxon>
        <taxon>Ecdysozoa</taxon>
        <taxon>Arthropoda</taxon>
        <taxon>Hexapoda</taxon>
        <taxon>Collembola</taxon>
        <taxon>Symphypleona</taxon>
        <taxon>Sminthuridae</taxon>
        <taxon>Allacma</taxon>
    </lineage>
</organism>
<dbReference type="GO" id="GO:0005768">
    <property type="term" value="C:endosome"/>
    <property type="evidence" value="ECO:0007669"/>
    <property type="project" value="TreeGrafter"/>
</dbReference>
<comment type="caution">
    <text evidence="3">The sequence shown here is derived from an EMBL/GenBank/DDBJ whole genome shotgun (WGS) entry which is preliminary data.</text>
</comment>
<protein>
    <recommendedName>
        <fullName evidence="2">USP8 dimerisation domain-containing protein</fullName>
    </recommendedName>
</protein>
<dbReference type="GO" id="GO:0070536">
    <property type="term" value="P:protein K63-linked deubiquitination"/>
    <property type="evidence" value="ECO:0007669"/>
    <property type="project" value="TreeGrafter"/>
</dbReference>
<evidence type="ECO:0000256" key="1">
    <source>
        <dbReference type="SAM" id="MobiDB-lite"/>
    </source>
</evidence>
<dbReference type="GO" id="GO:0061578">
    <property type="term" value="F:K63-linked deubiquitinase activity"/>
    <property type="evidence" value="ECO:0007669"/>
    <property type="project" value="TreeGrafter"/>
</dbReference>
<dbReference type="PANTHER" id="PTHR12947">
    <property type="entry name" value="AMSH-LIKE PROTEASE"/>
    <property type="match status" value="1"/>
</dbReference>
<proteinExistence type="predicted"/>
<gene>
    <name evidence="3" type="ORF">AFUS01_LOCUS19724</name>
</gene>
<feature type="compositionally biased region" description="Low complexity" evidence="1">
    <location>
        <begin position="190"/>
        <end position="206"/>
    </location>
</feature>
<dbReference type="Pfam" id="PF08969">
    <property type="entry name" value="USP8_dimer"/>
    <property type="match status" value="1"/>
</dbReference>
<evidence type="ECO:0000259" key="2">
    <source>
        <dbReference type="Pfam" id="PF08969"/>
    </source>
</evidence>
<feature type="domain" description="USP8 dimerisation" evidence="2">
    <location>
        <begin position="32"/>
        <end position="129"/>
    </location>
</feature>
<dbReference type="PANTHER" id="PTHR12947:SF13">
    <property type="entry name" value="FI19924P1"/>
    <property type="match status" value="1"/>
</dbReference>